<proteinExistence type="predicted"/>
<keyword evidence="2" id="KW-1185">Reference proteome</keyword>
<sequence length="122" mass="13501">MFLRWLRETTLAEAQASYRDLLAQAQQHGCAHWLLDARRGGPIKVVETAWLADEFFPEAATRLAPCPLRLAVFSSPARIEQMHTDAAVVSPVAYALAPERPYQARVFADEGAAVGWLLDQPA</sequence>
<dbReference type="Proteomes" id="UP000245999">
    <property type="component" value="Chromosome"/>
</dbReference>
<organism evidence="1 2">
    <name type="scientific">Hymenobacter nivis</name>
    <dbReference type="NCBI Taxonomy" id="1850093"/>
    <lineage>
        <taxon>Bacteria</taxon>
        <taxon>Pseudomonadati</taxon>
        <taxon>Bacteroidota</taxon>
        <taxon>Cytophagia</taxon>
        <taxon>Cytophagales</taxon>
        <taxon>Hymenobacteraceae</taxon>
        <taxon>Hymenobacter</taxon>
    </lineage>
</organism>
<gene>
    <name evidence="1" type="ORF">DDQ68_09080</name>
</gene>
<dbReference type="OrthoDB" id="884362at2"/>
<dbReference type="EMBL" id="CP029145">
    <property type="protein sequence ID" value="AWM32918.1"/>
    <property type="molecule type" value="Genomic_DNA"/>
</dbReference>
<evidence type="ECO:0000313" key="2">
    <source>
        <dbReference type="Proteomes" id="UP000245999"/>
    </source>
</evidence>
<evidence type="ECO:0000313" key="1">
    <source>
        <dbReference type="EMBL" id="AWM32918.1"/>
    </source>
</evidence>
<accession>A0A2Z3GIK8</accession>
<name>A0A2Z3GIK8_9BACT</name>
<dbReference type="AlphaFoldDB" id="A0A2Z3GIK8"/>
<dbReference type="KEGG" id="hnv:DDQ68_09080"/>
<reference evidence="2" key="1">
    <citation type="submission" date="2018-04" db="EMBL/GenBank/DDBJ databases">
        <title>Complete genome of Antarctic heterotrophic bacterium Hymenobacter nivis.</title>
        <authorList>
            <person name="Terashima M."/>
        </authorList>
    </citation>
    <scope>NUCLEOTIDE SEQUENCE [LARGE SCALE GENOMIC DNA]</scope>
    <source>
        <strain evidence="2">NBRC 111535</strain>
    </source>
</reference>
<evidence type="ECO:0008006" key="3">
    <source>
        <dbReference type="Google" id="ProtNLM"/>
    </source>
</evidence>
<protein>
    <recommendedName>
        <fullName evidence="3">STAS/SEC14 domain-containing protein</fullName>
    </recommendedName>
</protein>